<feature type="transmembrane region" description="Helical" evidence="1">
    <location>
        <begin position="6"/>
        <end position="23"/>
    </location>
</feature>
<dbReference type="RefSeq" id="WP_114984417.1">
    <property type="nucleotide sequence ID" value="NZ_CP027806.1"/>
</dbReference>
<evidence type="ECO:0000259" key="2">
    <source>
        <dbReference type="Pfam" id="PF00535"/>
    </source>
</evidence>
<organism evidence="3 4">
    <name type="scientific">Cyclonatronum proteinivorum</name>
    <dbReference type="NCBI Taxonomy" id="1457365"/>
    <lineage>
        <taxon>Bacteria</taxon>
        <taxon>Pseudomonadati</taxon>
        <taxon>Balneolota</taxon>
        <taxon>Balneolia</taxon>
        <taxon>Balneolales</taxon>
        <taxon>Cyclonatronaceae</taxon>
        <taxon>Cyclonatronum</taxon>
    </lineage>
</organism>
<protein>
    <submittedName>
        <fullName evidence="3">Chlorobactene glucosyltransferase</fullName>
    </submittedName>
</protein>
<dbReference type="PANTHER" id="PTHR43646">
    <property type="entry name" value="GLYCOSYLTRANSFERASE"/>
    <property type="match status" value="1"/>
</dbReference>
<dbReference type="SUPFAM" id="SSF53448">
    <property type="entry name" value="Nucleotide-diphospho-sugar transferases"/>
    <property type="match status" value="1"/>
</dbReference>
<keyword evidence="4" id="KW-1185">Reference proteome</keyword>
<accession>A0A345UL41</accession>
<reference evidence="3 4" key="1">
    <citation type="submission" date="2018-03" db="EMBL/GenBank/DDBJ databases">
        <title>Phenotypic and genomic properties of Cyclonatronum proteinivorum gen. nov., sp. nov., a haloalkaliphilic bacteroidete from soda lakes possessing Na+-translocating rhodopsin.</title>
        <authorList>
            <person name="Toshchakov S.V."/>
            <person name="Korzhenkov A."/>
            <person name="Samarov N.I."/>
            <person name="Kublanov I.V."/>
            <person name="Muntyan M.S."/>
            <person name="Sorokin D.Y."/>
        </authorList>
    </citation>
    <scope>NUCLEOTIDE SEQUENCE [LARGE SCALE GENOMIC DNA]</scope>
    <source>
        <strain evidence="3 4">Omega</strain>
    </source>
</reference>
<dbReference type="InterPro" id="IPR029044">
    <property type="entry name" value="Nucleotide-diphossugar_trans"/>
</dbReference>
<evidence type="ECO:0000256" key="1">
    <source>
        <dbReference type="SAM" id="Phobius"/>
    </source>
</evidence>
<dbReference type="CDD" id="cd06423">
    <property type="entry name" value="CESA_like"/>
    <property type="match status" value="1"/>
</dbReference>
<name>A0A345UL41_9BACT</name>
<feature type="domain" description="Glycosyltransferase 2-like" evidence="2">
    <location>
        <begin position="47"/>
        <end position="180"/>
    </location>
</feature>
<dbReference type="KEGG" id="cprv:CYPRO_1943"/>
<dbReference type="OrthoDB" id="9800276at2"/>
<keyword evidence="1" id="KW-0472">Membrane</keyword>
<dbReference type="AlphaFoldDB" id="A0A345UL41"/>
<evidence type="ECO:0000313" key="4">
    <source>
        <dbReference type="Proteomes" id="UP000254808"/>
    </source>
</evidence>
<keyword evidence="1" id="KW-1133">Transmembrane helix</keyword>
<evidence type="ECO:0000313" key="3">
    <source>
        <dbReference type="EMBL" id="AXJ01193.1"/>
    </source>
</evidence>
<dbReference type="Gene3D" id="3.90.550.10">
    <property type="entry name" value="Spore Coat Polysaccharide Biosynthesis Protein SpsA, Chain A"/>
    <property type="match status" value="1"/>
</dbReference>
<dbReference type="PANTHER" id="PTHR43646:SF3">
    <property type="entry name" value="SLR1566 PROTEIN"/>
    <property type="match status" value="1"/>
</dbReference>
<keyword evidence="1" id="KW-0812">Transmembrane</keyword>
<dbReference type="EMBL" id="CP027806">
    <property type="protein sequence ID" value="AXJ01193.1"/>
    <property type="molecule type" value="Genomic_DNA"/>
</dbReference>
<feature type="transmembrane region" description="Helical" evidence="1">
    <location>
        <begin position="328"/>
        <end position="349"/>
    </location>
</feature>
<gene>
    <name evidence="3" type="ORF">CYPRO_1943</name>
</gene>
<proteinExistence type="predicted"/>
<sequence length="394" mass="45729">MIFLEGALLTGLFFLLFITFVLVRNRFQFKGIADSDRSEDSELSVAICIPARNEEKVIRACLDLALSQNYRNTQVYVLDDRSTDRTPQILEEFQARYPDTLTIVRGKQRPEGWLGKPYACHQLSEVAREDILIFVDADTWMQPEVVSRVVGAFNRNNIDFITIWPEQRLYTFWEKVVVPLVYYALLGLLPVAYTERKPRWMPAYFHEKYRSLFAAACGQFMAFRAETYRQIDGHEAVKNHIVEDVMLAREVIDHGFRMRMLHGRDAFFCRMYTSERGMFEGFRKNFLAGFDYNIPLFVVMAVMHFVSFLLPLLVLAAAIFLPVSGTAVGISAVMVLLFTLHRIMLASWMRWESSYAFLHVFGVGWFQRLGLITLTDYLMGRSISWKGDDIRHPK</sequence>
<dbReference type="InterPro" id="IPR001173">
    <property type="entry name" value="Glyco_trans_2-like"/>
</dbReference>
<dbReference type="Proteomes" id="UP000254808">
    <property type="component" value="Chromosome"/>
</dbReference>
<dbReference type="Pfam" id="PF00535">
    <property type="entry name" value="Glycos_transf_2"/>
    <property type="match status" value="1"/>
</dbReference>
<dbReference type="GO" id="GO:0016740">
    <property type="term" value="F:transferase activity"/>
    <property type="evidence" value="ECO:0007669"/>
    <property type="project" value="UniProtKB-KW"/>
</dbReference>
<feature type="transmembrane region" description="Helical" evidence="1">
    <location>
        <begin position="294"/>
        <end position="321"/>
    </location>
</feature>
<keyword evidence="3" id="KW-0808">Transferase</keyword>